<dbReference type="Proteomes" id="UP000503447">
    <property type="component" value="Chromosome"/>
</dbReference>
<keyword evidence="3" id="KW-0021">Allosteric enzyme</keyword>
<dbReference type="NCBIfam" id="TIGR02094">
    <property type="entry name" value="more_P_ylases"/>
    <property type="match status" value="1"/>
</dbReference>
<sequence>MSGQKHAGHQFYGLLPRELEGFDSLAELALDLRWSWNHATDQLWRQLDPELWEITHNPWVVLQTVSRDRIKDVLADPVFRKNIDDLLRATRDAAEAPAWFQQNYARGPLTCAAYFSMEFMLSEALPIYSGGLGNVAGDQLKANSDLGVPVVGVGLLYQRGYFRQVIDADGRQQALYPYNDPGQLPITPLRQANGEWLRLEVALPGYSVWLRAWQVRVGRVKLYLLDSNDAANHPTHRGITSELYGGGPELRLKQEMLLGIGGWRLLVALGLRPEVCHLNEGHAAFAILERARTFMSETGEPFGVALAVTRAGNLFTTHTAVPAGFDRFAPALIEQYLGRYAQMLGISLHDLLALGRQNPGDPSESFNMAYLAVRGSGAVNGVSRLHGQVSRRMFQPLFPHWPEDEVPVGSVTNGVHMPTWDSAPADDLWTEACAKDRWLGMTKTLEQSVRLVSDARLWQLRSAAGKSLVDYARAQLSRQLAGSGAALDAIDGAKRLFDPNALTLGFARRFATYKRPDLLLHDPARLLRLLSDPERPVQLIIAGKAHPADQGGQELIHRWIEFIRSPAARPHVIFLADYDMLLTEHLVQGVDVWINTPRRPWEACGTSGMKVLVNGGLNLSELDGWWAEAYTPEVGWALGDGQEHGDDPAWDAAEADALYALLEREIIPEFYTRDERGVPVAWVKRMRESMAQLTPRFSADRTVREYTELHYLSAATTFKARAANNGALGKRIVDWQRSLEQKWAAMHFGEVKVETRDGRHVFEVQVHLGDLDPGAVRVELYADGIDGAAAAGLNMTRVRQTAGASGAYVCSATVPDARPATAYTARLVPHHDGVTIPLEDPRILWERS</sequence>
<dbReference type="KEGG" id="ftj:FTUN_2167"/>
<dbReference type="PIRSF" id="PIRSF000460">
    <property type="entry name" value="Pprylas_GlgP"/>
    <property type="match status" value="1"/>
</dbReference>
<keyword evidence="4" id="KW-0663">Pyridoxal phosphate</keyword>
<dbReference type="PANTHER" id="PTHR42655:SF1">
    <property type="entry name" value="GLYCOGEN PHOSPHORYLASE"/>
    <property type="match status" value="1"/>
</dbReference>
<keyword evidence="7" id="KW-1185">Reference proteome</keyword>
<accession>A0A6M5YL35</accession>
<dbReference type="InterPro" id="IPR000811">
    <property type="entry name" value="Glyco_trans_35"/>
</dbReference>
<gene>
    <name evidence="6" type="ORF">FTUN_2167</name>
</gene>
<evidence type="ECO:0000256" key="1">
    <source>
        <dbReference type="ARBA" id="ARBA00001275"/>
    </source>
</evidence>
<keyword evidence="6" id="KW-0808">Transferase</keyword>
<reference evidence="7" key="1">
    <citation type="submission" date="2020-05" db="EMBL/GenBank/DDBJ databases">
        <title>Frigoriglobus tundricola gen. nov., sp. nov., a psychrotolerant cellulolytic planctomycete of the family Gemmataceae with two divergent copies of 16S rRNA gene.</title>
        <authorList>
            <person name="Kulichevskaya I.S."/>
            <person name="Ivanova A.A."/>
            <person name="Naumoff D.G."/>
            <person name="Beletsky A.V."/>
            <person name="Rijpstra W.I.C."/>
            <person name="Sinninghe Damste J.S."/>
            <person name="Mardanov A.V."/>
            <person name="Ravin N.V."/>
            <person name="Dedysh S.N."/>
        </authorList>
    </citation>
    <scope>NUCLEOTIDE SEQUENCE [LARGE SCALE GENOMIC DNA]</scope>
    <source>
        <strain evidence="7">PL17</strain>
    </source>
</reference>
<dbReference type="GO" id="GO:0005975">
    <property type="term" value="P:carbohydrate metabolic process"/>
    <property type="evidence" value="ECO:0007669"/>
    <property type="project" value="InterPro"/>
</dbReference>
<comment type="catalytic activity">
    <reaction evidence="1">
        <text>[(1-&gt;4)-alpha-D-glucosyl](n) + phosphate = [(1-&gt;4)-alpha-D-glucosyl](n-1) + alpha-D-glucose 1-phosphate</text>
        <dbReference type="Rhea" id="RHEA:41732"/>
        <dbReference type="Rhea" id="RHEA-COMP:9584"/>
        <dbReference type="Rhea" id="RHEA-COMP:9586"/>
        <dbReference type="ChEBI" id="CHEBI:15444"/>
        <dbReference type="ChEBI" id="CHEBI:43474"/>
        <dbReference type="ChEBI" id="CHEBI:58601"/>
        <dbReference type="EC" id="2.4.1.1"/>
    </reaction>
</comment>
<evidence type="ECO:0000256" key="3">
    <source>
        <dbReference type="ARBA" id="ARBA00022533"/>
    </source>
</evidence>
<dbReference type="AlphaFoldDB" id="A0A6M5YL35"/>
<evidence type="ECO:0000256" key="2">
    <source>
        <dbReference type="ARBA" id="ARBA00006047"/>
    </source>
</evidence>
<dbReference type="Pfam" id="PF00343">
    <property type="entry name" value="Phosphorylase"/>
    <property type="match status" value="1"/>
</dbReference>
<protein>
    <submittedName>
        <fullName evidence="6">Glycogen or starch phosphorylase</fullName>
        <ecNumber evidence="6">2.4.1.1</ecNumber>
    </submittedName>
</protein>
<name>A0A6M5YL35_9BACT</name>
<dbReference type="InterPro" id="IPR011834">
    <property type="entry name" value="Agluc_phsphrylas"/>
</dbReference>
<feature type="domain" description="DUF3417" evidence="5">
    <location>
        <begin position="22"/>
        <end position="125"/>
    </location>
</feature>
<dbReference type="PANTHER" id="PTHR42655">
    <property type="entry name" value="GLYCOGEN PHOSPHORYLASE"/>
    <property type="match status" value="1"/>
</dbReference>
<dbReference type="InterPro" id="IPR052182">
    <property type="entry name" value="Glycogen/Maltodextrin_Phosph"/>
</dbReference>
<dbReference type="Pfam" id="PF11897">
    <property type="entry name" value="DUF3417"/>
    <property type="match status" value="1"/>
</dbReference>
<organism evidence="6 7">
    <name type="scientific">Frigoriglobus tundricola</name>
    <dbReference type="NCBI Taxonomy" id="2774151"/>
    <lineage>
        <taxon>Bacteria</taxon>
        <taxon>Pseudomonadati</taxon>
        <taxon>Planctomycetota</taxon>
        <taxon>Planctomycetia</taxon>
        <taxon>Gemmatales</taxon>
        <taxon>Gemmataceae</taxon>
        <taxon>Frigoriglobus</taxon>
    </lineage>
</organism>
<evidence type="ECO:0000313" key="7">
    <source>
        <dbReference type="Proteomes" id="UP000503447"/>
    </source>
</evidence>
<evidence type="ECO:0000256" key="4">
    <source>
        <dbReference type="PIRSR" id="PIRSR000460-1"/>
    </source>
</evidence>
<dbReference type="RefSeq" id="WP_171470597.1">
    <property type="nucleotide sequence ID" value="NZ_CP053452.2"/>
</dbReference>
<feature type="modified residue" description="N6-(pyridoxal phosphate)lysine" evidence="4">
    <location>
        <position position="610"/>
    </location>
</feature>
<dbReference type="GO" id="GO:0008184">
    <property type="term" value="F:glycogen phosphorylase activity"/>
    <property type="evidence" value="ECO:0007669"/>
    <property type="project" value="InterPro"/>
</dbReference>
<dbReference type="SUPFAM" id="SSF53756">
    <property type="entry name" value="UDP-Glycosyltransferase/glycogen phosphorylase"/>
    <property type="match status" value="1"/>
</dbReference>
<dbReference type="GO" id="GO:0030170">
    <property type="term" value="F:pyridoxal phosphate binding"/>
    <property type="evidence" value="ECO:0007669"/>
    <property type="project" value="InterPro"/>
</dbReference>
<dbReference type="Gene3D" id="3.40.50.2000">
    <property type="entry name" value="Glycogen Phosphorylase B"/>
    <property type="match status" value="3"/>
</dbReference>
<dbReference type="InterPro" id="IPR024517">
    <property type="entry name" value="Glycogen_phosphorylase_DUF3417"/>
</dbReference>
<evidence type="ECO:0000313" key="6">
    <source>
        <dbReference type="EMBL" id="QJW94645.1"/>
    </source>
</evidence>
<comment type="similarity">
    <text evidence="2">Belongs to the glycogen phosphorylase family.</text>
</comment>
<dbReference type="EMBL" id="CP053452">
    <property type="protein sequence ID" value="QJW94645.1"/>
    <property type="molecule type" value="Genomic_DNA"/>
</dbReference>
<dbReference type="EC" id="2.4.1.1" evidence="6"/>
<keyword evidence="6" id="KW-0328">Glycosyltransferase</keyword>
<evidence type="ECO:0000259" key="5">
    <source>
        <dbReference type="Pfam" id="PF11897"/>
    </source>
</evidence>
<proteinExistence type="inferred from homology"/>